<dbReference type="VEuPathDB" id="FungiDB:CIHG_07135"/>
<dbReference type="Pfam" id="PF05486">
    <property type="entry name" value="SRP9-21"/>
    <property type="match status" value="1"/>
</dbReference>
<feature type="compositionally biased region" description="Basic residues" evidence="1">
    <location>
        <begin position="170"/>
        <end position="184"/>
    </location>
</feature>
<dbReference type="GO" id="GO:0006614">
    <property type="term" value="P:SRP-dependent cotranslational protein targeting to membrane"/>
    <property type="evidence" value="ECO:0007669"/>
    <property type="project" value="InterPro"/>
</dbReference>
<feature type="region of interest" description="Disordered" evidence="1">
    <location>
        <begin position="160"/>
        <end position="184"/>
    </location>
</feature>
<dbReference type="Proteomes" id="UP000054563">
    <property type="component" value="Unassembled WGS sequence"/>
</dbReference>
<dbReference type="OrthoDB" id="5419752at2759"/>
<feature type="region of interest" description="Disordered" evidence="1">
    <location>
        <begin position="29"/>
        <end position="58"/>
    </location>
</feature>
<sequence length="184" mass="20427">MPYLTTSQDFLKQSSLLLEAYPHTTRITTKYSYPKPSHKSKPTTATATTSTSSSQPVSKPATLTLKTYNPYNGICLKYRTTKAAEVSRLIAGLGRLASGAPIADATSSTPFRTTSPTGPSRMLYRACRAEMRDMLDVSVVAWWCSGNWKCYVERYEREMEGGGRKEKEKAARKKDKLRGRAVGL</sequence>
<protein>
    <recommendedName>
        <fullName evidence="2">SRP9 domain-containing protein</fullName>
    </recommendedName>
</protein>
<evidence type="ECO:0000256" key="1">
    <source>
        <dbReference type="SAM" id="MobiDB-lite"/>
    </source>
</evidence>
<feature type="compositionally biased region" description="Low complexity" evidence="1">
    <location>
        <begin position="42"/>
        <end position="58"/>
    </location>
</feature>
<proteinExistence type="predicted"/>
<evidence type="ECO:0000259" key="2">
    <source>
        <dbReference type="Pfam" id="PF05486"/>
    </source>
</evidence>
<accession>A0A0J8RX98</accession>
<feature type="compositionally biased region" description="Basic and acidic residues" evidence="1">
    <location>
        <begin position="160"/>
        <end position="169"/>
    </location>
</feature>
<dbReference type="STRING" id="396776.A0A0J8RX98"/>
<dbReference type="AlphaFoldDB" id="A0A0J8RX98"/>
<organism evidence="3 4">
    <name type="scientific">Coccidioides immitis H538.4</name>
    <dbReference type="NCBI Taxonomy" id="396776"/>
    <lineage>
        <taxon>Eukaryota</taxon>
        <taxon>Fungi</taxon>
        <taxon>Dikarya</taxon>
        <taxon>Ascomycota</taxon>
        <taxon>Pezizomycotina</taxon>
        <taxon>Eurotiomycetes</taxon>
        <taxon>Eurotiomycetidae</taxon>
        <taxon>Onygenales</taxon>
        <taxon>Onygenaceae</taxon>
        <taxon>Coccidioides</taxon>
    </lineage>
</organism>
<dbReference type="PANTHER" id="PTHR12834:SF12">
    <property type="entry name" value="SIGNAL RECOGNITION PARTICLE 9 KDA PROTEIN"/>
    <property type="match status" value="1"/>
</dbReference>
<dbReference type="EMBL" id="DS017010">
    <property type="protein sequence ID" value="KMU89201.1"/>
    <property type="molecule type" value="Genomic_DNA"/>
</dbReference>
<dbReference type="InterPro" id="IPR039914">
    <property type="entry name" value="SRP9-like"/>
</dbReference>
<dbReference type="GO" id="GO:0005786">
    <property type="term" value="C:signal recognition particle, endoplasmic reticulum targeting"/>
    <property type="evidence" value="ECO:0007669"/>
    <property type="project" value="TreeGrafter"/>
</dbReference>
<dbReference type="PANTHER" id="PTHR12834">
    <property type="entry name" value="SIGNAL RECOGNITION PARTICLE 9 KDA PROTEIN"/>
    <property type="match status" value="1"/>
</dbReference>
<name>A0A0J8RX98_COCIT</name>
<gene>
    <name evidence="3" type="ORF">CIHG_07135</name>
</gene>
<evidence type="ECO:0000313" key="4">
    <source>
        <dbReference type="Proteomes" id="UP000054563"/>
    </source>
</evidence>
<feature type="domain" description="SRP9" evidence="2">
    <location>
        <begin position="5"/>
        <end position="98"/>
    </location>
</feature>
<evidence type="ECO:0000313" key="3">
    <source>
        <dbReference type="EMBL" id="KMU89201.1"/>
    </source>
</evidence>
<reference evidence="4" key="1">
    <citation type="journal article" date="2010" name="Genome Res.">
        <title>Population genomic sequencing of Coccidioides fungi reveals recent hybridization and transposon control.</title>
        <authorList>
            <person name="Neafsey D.E."/>
            <person name="Barker B.M."/>
            <person name="Sharpton T.J."/>
            <person name="Stajich J.E."/>
            <person name="Park D.J."/>
            <person name="Whiston E."/>
            <person name="Hung C.-Y."/>
            <person name="McMahan C."/>
            <person name="White J."/>
            <person name="Sykes S."/>
            <person name="Heiman D."/>
            <person name="Young S."/>
            <person name="Zeng Q."/>
            <person name="Abouelleil A."/>
            <person name="Aftuck L."/>
            <person name="Bessette D."/>
            <person name="Brown A."/>
            <person name="FitzGerald M."/>
            <person name="Lui A."/>
            <person name="Macdonald J.P."/>
            <person name="Priest M."/>
            <person name="Orbach M.J."/>
            <person name="Galgiani J.N."/>
            <person name="Kirkland T.N."/>
            <person name="Cole G.T."/>
            <person name="Birren B.W."/>
            <person name="Henn M.R."/>
            <person name="Taylor J.W."/>
            <person name="Rounsley S.D."/>
        </authorList>
    </citation>
    <scope>NUCLEOTIDE SEQUENCE [LARGE SCALE GENOMIC DNA]</scope>
    <source>
        <strain evidence="4">H538.4</strain>
    </source>
</reference>
<dbReference type="InterPro" id="IPR039432">
    <property type="entry name" value="SRP9_dom"/>
</dbReference>